<feature type="transmembrane region" description="Helical" evidence="6">
    <location>
        <begin position="196"/>
        <end position="218"/>
    </location>
</feature>
<feature type="transmembrane region" description="Helical" evidence="6">
    <location>
        <begin position="238"/>
        <end position="258"/>
    </location>
</feature>
<dbReference type="CDD" id="cd17326">
    <property type="entry name" value="MFS_MFSD8"/>
    <property type="match status" value="1"/>
</dbReference>
<feature type="transmembrane region" description="Helical" evidence="6">
    <location>
        <begin position="136"/>
        <end position="155"/>
    </location>
</feature>
<evidence type="ECO:0000313" key="9">
    <source>
        <dbReference type="WBParaSite" id="L893_g15902.t1"/>
    </source>
</evidence>
<dbReference type="SUPFAM" id="SSF103473">
    <property type="entry name" value="MFS general substrate transporter"/>
    <property type="match status" value="1"/>
</dbReference>
<evidence type="ECO:0000259" key="7">
    <source>
        <dbReference type="PROSITE" id="PS50850"/>
    </source>
</evidence>
<dbReference type="GO" id="GO:0022857">
    <property type="term" value="F:transmembrane transporter activity"/>
    <property type="evidence" value="ECO:0007669"/>
    <property type="project" value="InterPro"/>
</dbReference>
<evidence type="ECO:0000256" key="2">
    <source>
        <dbReference type="ARBA" id="ARBA00022448"/>
    </source>
</evidence>
<feature type="transmembrane region" description="Helical" evidence="6">
    <location>
        <begin position="278"/>
        <end position="295"/>
    </location>
</feature>
<dbReference type="Proteomes" id="UP000095287">
    <property type="component" value="Unplaced"/>
</dbReference>
<keyword evidence="4 6" id="KW-1133">Transmembrane helix</keyword>
<keyword evidence="2" id="KW-0813">Transport</keyword>
<dbReference type="WBParaSite" id="L893_g15902.t1">
    <property type="protein sequence ID" value="L893_g15902.t1"/>
    <property type="gene ID" value="L893_g15902"/>
</dbReference>
<evidence type="ECO:0000256" key="1">
    <source>
        <dbReference type="ARBA" id="ARBA00004127"/>
    </source>
</evidence>
<sequence>MISISAFIRVTHVEGMTVKNLPLELRADSLYDVQKKAPETDEKIPTEKTFDMEKELESRKSPWLSLWLSNFIQFLCGIQFSIYFTSMWPYLSGLDESATLDFLGWVVAAYSVGQTISSPILGWWNQKTLSTKHPTAFGLLASAAGNLLYALLPSFHSHIRYVMIGARFVTGFGSGNLGVLRAYCSTASTAADRNKAISMGIAGFVLGLSVGPAIQSVFAPIGKDGFHAGPVVFNMYTIPAYLMVLISLLAIVLLYIVFEENYAGILSKEDRSTDPYRVLPKFDPIAAGICIYLWFMQNSVSTNIEVMASPLTIAMYSWTDSQAVLYNGIIQSVTCLISVFIYWVLGYTRIGNFDKRKLIFFGLVMFSIYHIVNMPYPFYSGPLDYIPYNENSTIQDTSKNGGCYARYTWCSYYVRVPMWLYILSATVCFGIAFPFVATPTGTLYSEVLGPRNQGMMQGLFAFFGSVSRCISPLLSTIIFEKSGYLWPTSGQLALLLIGMFLITFFRRRLTALEIVPRLGVATRYKKGTFYRL</sequence>
<reference evidence="9" key="1">
    <citation type="submission" date="2016-11" db="UniProtKB">
        <authorList>
            <consortium name="WormBaseParasite"/>
        </authorList>
    </citation>
    <scope>IDENTIFICATION</scope>
</reference>
<dbReference type="AlphaFoldDB" id="A0A1I7YGL4"/>
<comment type="subcellular location">
    <subcellularLocation>
        <location evidence="1">Endomembrane system</location>
        <topology evidence="1">Multi-pass membrane protein</topology>
    </subcellularLocation>
</comment>
<dbReference type="PANTHER" id="PTHR23510:SF3">
    <property type="entry name" value="MAJOR FACILITATOR SUPERFAMILY DOMAIN-CONTAINING PROTEIN 8"/>
    <property type="match status" value="1"/>
</dbReference>
<dbReference type="InterPro" id="IPR051068">
    <property type="entry name" value="MFS_Domain-Containing_Protein"/>
</dbReference>
<name>A0A1I7YGL4_9BILA</name>
<feature type="transmembrane region" description="Helical" evidence="6">
    <location>
        <begin position="161"/>
        <end position="184"/>
    </location>
</feature>
<dbReference type="GO" id="GO:0012505">
    <property type="term" value="C:endomembrane system"/>
    <property type="evidence" value="ECO:0007669"/>
    <property type="project" value="UniProtKB-SubCell"/>
</dbReference>
<dbReference type="InterPro" id="IPR036259">
    <property type="entry name" value="MFS_trans_sf"/>
</dbReference>
<feature type="transmembrane region" description="Helical" evidence="6">
    <location>
        <begin position="458"/>
        <end position="478"/>
    </location>
</feature>
<dbReference type="Pfam" id="PF07690">
    <property type="entry name" value="MFS_1"/>
    <property type="match status" value="1"/>
</dbReference>
<keyword evidence="5 6" id="KW-0472">Membrane</keyword>
<evidence type="ECO:0000256" key="3">
    <source>
        <dbReference type="ARBA" id="ARBA00022692"/>
    </source>
</evidence>
<evidence type="ECO:0000256" key="4">
    <source>
        <dbReference type="ARBA" id="ARBA00022989"/>
    </source>
</evidence>
<dbReference type="InterPro" id="IPR020846">
    <property type="entry name" value="MFS_dom"/>
</dbReference>
<proteinExistence type="predicted"/>
<evidence type="ECO:0000313" key="8">
    <source>
        <dbReference type="Proteomes" id="UP000095287"/>
    </source>
</evidence>
<evidence type="ECO:0000256" key="5">
    <source>
        <dbReference type="ARBA" id="ARBA00023136"/>
    </source>
</evidence>
<dbReference type="GO" id="GO:0005765">
    <property type="term" value="C:lysosomal membrane"/>
    <property type="evidence" value="ECO:0007669"/>
    <property type="project" value="TreeGrafter"/>
</dbReference>
<evidence type="ECO:0000256" key="6">
    <source>
        <dbReference type="SAM" id="Phobius"/>
    </source>
</evidence>
<organism evidence="8 9">
    <name type="scientific">Steinernema glaseri</name>
    <dbReference type="NCBI Taxonomy" id="37863"/>
    <lineage>
        <taxon>Eukaryota</taxon>
        <taxon>Metazoa</taxon>
        <taxon>Ecdysozoa</taxon>
        <taxon>Nematoda</taxon>
        <taxon>Chromadorea</taxon>
        <taxon>Rhabditida</taxon>
        <taxon>Tylenchina</taxon>
        <taxon>Panagrolaimomorpha</taxon>
        <taxon>Strongyloidoidea</taxon>
        <taxon>Steinernematidae</taxon>
        <taxon>Steinernema</taxon>
    </lineage>
</organism>
<dbReference type="InterPro" id="IPR011701">
    <property type="entry name" value="MFS"/>
</dbReference>
<feature type="transmembrane region" description="Helical" evidence="6">
    <location>
        <begin position="324"/>
        <end position="346"/>
    </location>
</feature>
<dbReference type="PROSITE" id="PS50850">
    <property type="entry name" value="MFS"/>
    <property type="match status" value="1"/>
</dbReference>
<dbReference type="Gene3D" id="1.20.1250.20">
    <property type="entry name" value="MFS general substrate transporter like domains"/>
    <property type="match status" value="1"/>
</dbReference>
<feature type="transmembrane region" description="Helical" evidence="6">
    <location>
        <begin position="63"/>
        <end position="82"/>
    </location>
</feature>
<feature type="domain" description="Major facilitator superfamily (MFS) profile" evidence="7">
    <location>
        <begin position="65"/>
        <end position="510"/>
    </location>
</feature>
<accession>A0A1I7YGL4</accession>
<feature type="transmembrane region" description="Helical" evidence="6">
    <location>
        <begin position="102"/>
        <end position="124"/>
    </location>
</feature>
<protein>
    <submittedName>
        <fullName evidence="9">MFS domain-containing protein</fullName>
    </submittedName>
</protein>
<keyword evidence="8" id="KW-1185">Reference proteome</keyword>
<feature type="transmembrane region" description="Helical" evidence="6">
    <location>
        <begin position="484"/>
        <end position="505"/>
    </location>
</feature>
<feature type="transmembrane region" description="Helical" evidence="6">
    <location>
        <begin position="418"/>
        <end position="437"/>
    </location>
</feature>
<feature type="transmembrane region" description="Helical" evidence="6">
    <location>
        <begin position="358"/>
        <end position="379"/>
    </location>
</feature>
<keyword evidence="3 6" id="KW-0812">Transmembrane</keyword>
<dbReference type="PANTHER" id="PTHR23510">
    <property type="entry name" value="INNER MEMBRANE TRANSPORT PROTEIN YAJR"/>
    <property type="match status" value="1"/>
</dbReference>